<dbReference type="PANTHER" id="PTHR11960:SF8">
    <property type="entry name" value="EUKARYOTIC TRANSLATION INITIATION FACTOR 4E1-RELATED"/>
    <property type="match status" value="1"/>
</dbReference>
<keyword evidence="2 7" id="KW-0396">Initiation factor</keyword>
<dbReference type="InterPro" id="IPR019770">
    <property type="entry name" value="TIF_eIF_4E_CS"/>
</dbReference>
<dbReference type="Proteomes" id="UP000298663">
    <property type="component" value="Unassembled WGS sequence"/>
</dbReference>
<sequence>MDMPPAFSPIEKRALAEDSFKPEDGEKLNMLGNTFVLWYLENERNREWKDCVKEIGAFESVQGCLAVYLAVKPPSNLAFGYDYMLFKEGVKPMWEDENNRNGGRWRVSIESRKNHSYIRTDSYWHDLMEAFVEGHFADSEDILGIVVNRRSKGDKISVWTRDASNEEATERVGKELKKLLGMPKSDKMAYFAHKMEAGQAEM</sequence>
<evidence type="ECO:0000256" key="2">
    <source>
        <dbReference type="ARBA" id="ARBA00022540"/>
    </source>
</evidence>
<dbReference type="Gene3D" id="3.30.760.10">
    <property type="entry name" value="RNA Cap, Translation Initiation Factor Eif4e"/>
    <property type="match status" value="1"/>
</dbReference>
<dbReference type="STRING" id="34508.A0A4U5N106"/>
<dbReference type="PANTHER" id="PTHR11960">
    <property type="entry name" value="EUKARYOTIC TRANSLATION INITIATION FACTOR 4E RELATED"/>
    <property type="match status" value="1"/>
</dbReference>
<evidence type="ECO:0000256" key="5">
    <source>
        <dbReference type="ARBA" id="ARBA00022917"/>
    </source>
</evidence>
<evidence type="ECO:0000256" key="4">
    <source>
        <dbReference type="ARBA" id="ARBA00022884"/>
    </source>
</evidence>
<dbReference type="AlphaFoldDB" id="A0A4U5N106"/>
<evidence type="ECO:0000313" key="8">
    <source>
        <dbReference type="EMBL" id="TKR75712.1"/>
    </source>
</evidence>
<keyword evidence="9" id="KW-1185">Reference proteome</keyword>
<keyword evidence="4 7" id="KW-0694">RNA-binding</keyword>
<reference evidence="8 9" key="2">
    <citation type="journal article" date="2019" name="G3 (Bethesda)">
        <title>Hybrid Assembly of the Genome of the Entomopathogenic Nematode Steinernema carpocapsae Identifies the X-Chromosome.</title>
        <authorList>
            <person name="Serra L."/>
            <person name="Macchietto M."/>
            <person name="Macias-Munoz A."/>
            <person name="McGill C.J."/>
            <person name="Rodriguez I.M."/>
            <person name="Rodriguez B."/>
            <person name="Murad R."/>
            <person name="Mortazavi A."/>
        </authorList>
    </citation>
    <scope>NUCLEOTIDE SEQUENCE [LARGE SCALE GENOMIC DNA]</scope>
    <source>
        <strain evidence="8 9">ALL</strain>
    </source>
</reference>
<evidence type="ECO:0000256" key="6">
    <source>
        <dbReference type="ARBA" id="ARBA00032656"/>
    </source>
</evidence>
<name>A0A4U5N106_STECR</name>
<evidence type="ECO:0000256" key="3">
    <source>
        <dbReference type="ARBA" id="ARBA00022845"/>
    </source>
</evidence>
<evidence type="ECO:0000256" key="1">
    <source>
        <dbReference type="ARBA" id="ARBA00009860"/>
    </source>
</evidence>
<dbReference type="GO" id="GO:0006417">
    <property type="term" value="P:regulation of translation"/>
    <property type="evidence" value="ECO:0007669"/>
    <property type="project" value="UniProtKB-KW"/>
</dbReference>
<evidence type="ECO:0000256" key="7">
    <source>
        <dbReference type="RuleBase" id="RU004374"/>
    </source>
</evidence>
<dbReference type="InterPro" id="IPR023398">
    <property type="entry name" value="TIF_eIF4e-like"/>
</dbReference>
<dbReference type="GO" id="GO:0000340">
    <property type="term" value="F:RNA 7-methylguanosine cap binding"/>
    <property type="evidence" value="ECO:0007669"/>
    <property type="project" value="UniProtKB-ARBA"/>
</dbReference>
<keyword evidence="5 7" id="KW-0648">Protein biosynthesis</keyword>
<dbReference type="GO" id="GO:0016281">
    <property type="term" value="C:eukaryotic translation initiation factor 4F complex"/>
    <property type="evidence" value="ECO:0007669"/>
    <property type="project" value="TreeGrafter"/>
</dbReference>
<accession>A0A4U5N106</accession>
<reference evidence="8 9" key="1">
    <citation type="journal article" date="2015" name="Genome Biol.">
        <title>Comparative genomics of Steinernema reveals deeply conserved gene regulatory networks.</title>
        <authorList>
            <person name="Dillman A.R."/>
            <person name="Macchietto M."/>
            <person name="Porter C.F."/>
            <person name="Rogers A."/>
            <person name="Williams B."/>
            <person name="Antoshechkin I."/>
            <person name="Lee M.M."/>
            <person name="Goodwin Z."/>
            <person name="Lu X."/>
            <person name="Lewis E.E."/>
            <person name="Goodrich-Blair H."/>
            <person name="Stock S.P."/>
            <person name="Adams B.J."/>
            <person name="Sternberg P.W."/>
            <person name="Mortazavi A."/>
        </authorList>
    </citation>
    <scope>NUCLEOTIDE SEQUENCE [LARGE SCALE GENOMIC DNA]</scope>
    <source>
        <strain evidence="8 9">ALL</strain>
    </source>
</reference>
<dbReference type="Pfam" id="PF01652">
    <property type="entry name" value="IF4E"/>
    <property type="match status" value="1"/>
</dbReference>
<comment type="caution">
    <text evidence="8">The sequence shown here is derived from an EMBL/GenBank/DDBJ whole genome shotgun (WGS) entry which is preliminary data.</text>
</comment>
<dbReference type="EMBL" id="AZBU02000005">
    <property type="protein sequence ID" value="TKR75712.1"/>
    <property type="molecule type" value="Genomic_DNA"/>
</dbReference>
<dbReference type="SUPFAM" id="SSF55418">
    <property type="entry name" value="eIF4e-like"/>
    <property type="match status" value="1"/>
</dbReference>
<organism evidence="8 9">
    <name type="scientific">Steinernema carpocapsae</name>
    <name type="common">Entomopathogenic nematode</name>
    <dbReference type="NCBI Taxonomy" id="34508"/>
    <lineage>
        <taxon>Eukaryota</taxon>
        <taxon>Metazoa</taxon>
        <taxon>Ecdysozoa</taxon>
        <taxon>Nematoda</taxon>
        <taxon>Chromadorea</taxon>
        <taxon>Rhabditida</taxon>
        <taxon>Tylenchina</taxon>
        <taxon>Panagrolaimomorpha</taxon>
        <taxon>Strongyloidoidea</taxon>
        <taxon>Steinernematidae</taxon>
        <taxon>Steinernema</taxon>
    </lineage>
</organism>
<protein>
    <recommendedName>
        <fullName evidence="6">eIF-4F 25 kDa subunit</fullName>
    </recommendedName>
</protein>
<keyword evidence="3" id="KW-0810">Translation regulation</keyword>
<dbReference type="InterPro" id="IPR001040">
    <property type="entry name" value="TIF_eIF_4E"/>
</dbReference>
<dbReference type="PROSITE" id="PS00813">
    <property type="entry name" value="IF4E"/>
    <property type="match status" value="1"/>
</dbReference>
<evidence type="ECO:0000313" key="9">
    <source>
        <dbReference type="Proteomes" id="UP000298663"/>
    </source>
</evidence>
<gene>
    <name evidence="8" type="ORF">L596_016965</name>
</gene>
<proteinExistence type="inferred from homology"/>
<dbReference type="OrthoDB" id="590761at2759"/>
<comment type="similarity">
    <text evidence="1 7">Belongs to the eukaryotic initiation factor 4E family.</text>
</comment>
<dbReference type="GO" id="GO:0003743">
    <property type="term" value="F:translation initiation factor activity"/>
    <property type="evidence" value="ECO:0007669"/>
    <property type="project" value="UniProtKB-KW"/>
</dbReference>